<dbReference type="InterPro" id="IPR036894">
    <property type="entry name" value="YbaB-like_sf"/>
</dbReference>
<sequence length="143" mass="16043">MTEDFNAVLERLQGNLGQFVDDPQSAAGEFQIPEVEGHGTALDEQINVTMSQEKFTELTIDPRAMRLANAQLAEHLLEAFNAALEDHNRQMMEQLTQQHPTGDGESLQQDLRQIQADSLQAMKKYTDSLFDALGQVRRLSGQE</sequence>
<accession>A0A542ZBV7</accession>
<dbReference type="InterPro" id="IPR004401">
    <property type="entry name" value="YbaB/EbfC"/>
</dbReference>
<feature type="coiled-coil region" evidence="1">
    <location>
        <begin position="70"/>
        <end position="97"/>
    </location>
</feature>
<reference evidence="2 3" key="1">
    <citation type="submission" date="2019-06" db="EMBL/GenBank/DDBJ databases">
        <title>Sequencing the genomes of 1000 actinobacteria strains.</title>
        <authorList>
            <person name="Klenk H.-P."/>
        </authorList>
    </citation>
    <scope>NUCLEOTIDE SEQUENCE [LARGE SCALE GENOMIC DNA]</scope>
    <source>
        <strain evidence="2 3">DSM 8251</strain>
    </source>
</reference>
<name>A0A542ZBV7_9ACTN</name>
<dbReference type="OrthoDB" id="3731679at2"/>
<keyword evidence="2" id="KW-0238">DNA-binding</keyword>
<dbReference type="EMBL" id="VFOR01000002">
    <property type="protein sequence ID" value="TQL57751.1"/>
    <property type="molecule type" value="Genomic_DNA"/>
</dbReference>
<evidence type="ECO:0000313" key="2">
    <source>
        <dbReference type="EMBL" id="TQL57751.1"/>
    </source>
</evidence>
<dbReference type="GO" id="GO:0003677">
    <property type="term" value="F:DNA binding"/>
    <property type="evidence" value="ECO:0007669"/>
    <property type="project" value="UniProtKB-KW"/>
</dbReference>
<comment type="caution">
    <text evidence="2">The sequence shown here is derived from an EMBL/GenBank/DDBJ whole genome shotgun (WGS) entry which is preliminary data.</text>
</comment>
<evidence type="ECO:0000256" key="1">
    <source>
        <dbReference type="SAM" id="Coils"/>
    </source>
</evidence>
<evidence type="ECO:0000313" key="3">
    <source>
        <dbReference type="Proteomes" id="UP000316196"/>
    </source>
</evidence>
<keyword evidence="1" id="KW-0175">Coiled coil</keyword>
<dbReference type="RefSeq" id="WP_142093591.1">
    <property type="nucleotide sequence ID" value="NZ_BAAAMD010000003.1"/>
</dbReference>
<dbReference type="AlphaFoldDB" id="A0A542ZBV7"/>
<organism evidence="2 3">
    <name type="scientific">Propioniferax innocua</name>
    <dbReference type="NCBI Taxonomy" id="1753"/>
    <lineage>
        <taxon>Bacteria</taxon>
        <taxon>Bacillati</taxon>
        <taxon>Actinomycetota</taxon>
        <taxon>Actinomycetes</taxon>
        <taxon>Propionibacteriales</taxon>
        <taxon>Propionibacteriaceae</taxon>
        <taxon>Propioniferax</taxon>
    </lineage>
</organism>
<proteinExistence type="predicted"/>
<protein>
    <submittedName>
        <fullName evidence="2">YbaB/EbfC DNA-binding family protein</fullName>
    </submittedName>
</protein>
<dbReference type="Proteomes" id="UP000316196">
    <property type="component" value="Unassembled WGS sequence"/>
</dbReference>
<dbReference type="Pfam" id="PF02575">
    <property type="entry name" value="YbaB_DNA_bd"/>
    <property type="match status" value="1"/>
</dbReference>
<gene>
    <name evidence="2" type="ORF">FB460_1593</name>
</gene>
<dbReference type="Gene3D" id="3.30.1310.10">
    <property type="entry name" value="Nucleoid-associated protein YbaB-like domain"/>
    <property type="match status" value="1"/>
</dbReference>
<keyword evidence="3" id="KW-1185">Reference proteome</keyword>